<evidence type="ECO:0000256" key="1">
    <source>
        <dbReference type="ARBA" id="ARBA00022857"/>
    </source>
</evidence>
<dbReference type="Gene3D" id="3.40.50.720">
    <property type="entry name" value="NAD(P)-binding Rossmann-like Domain"/>
    <property type="match status" value="1"/>
</dbReference>
<dbReference type="GO" id="GO:0008270">
    <property type="term" value="F:zinc ion binding"/>
    <property type="evidence" value="ECO:0007669"/>
    <property type="project" value="InterPro"/>
</dbReference>
<dbReference type="PROSITE" id="PS01162">
    <property type="entry name" value="QOR_ZETA_CRYSTAL"/>
    <property type="match status" value="1"/>
</dbReference>
<dbReference type="InterPro" id="IPR011032">
    <property type="entry name" value="GroES-like_sf"/>
</dbReference>
<dbReference type="PANTHER" id="PTHR48106">
    <property type="entry name" value="QUINONE OXIDOREDUCTASE PIG3-RELATED"/>
    <property type="match status" value="1"/>
</dbReference>
<evidence type="ECO:0000256" key="2">
    <source>
        <dbReference type="ARBA" id="ARBA00023002"/>
    </source>
</evidence>
<accession>A0A1E3HDN5</accession>
<dbReference type="GeneID" id="30159359"/>
<keyword evidence="1" id="KW-0521">NADP</keyword>
<evidence type="ECO:0000259" key="3">
    <source>
        <dbReference type="SMART" id="SM00829"/>
    </source>
</evidence>
<proteinExistence type="predicted"/>
<dbReference type="Pfam" id="PF08240">
    <property type="entry name" value="ADH_N"/>
    <property type="match status" value="1"/>
</dbReference>
<dbReference type="GO" id="GO:0035925">
    <property type="term" value="F:mRNA 3'-UTR AU-rich region binding"/>
    <property type="evidence" value="ECO:0007669"/>
    <property type="project" value="TreeGrafter"/>
</dbReference>
<dbReference type="SMART" id="SM00829">
    <property type="entry name" value="PKS_ER"/>
    <property type="match status" value="1"/>
</dbReference>
<dbReference type="STRING" id="1295533.A0A1E3HDN5"/>
<comment type="caution">
    <text evidence="4">The sequence shown here is derived from an EMBL/GenBank/DDBJ whole genome shotgun (WGS) entry which is preliminary data.</text>
</comment>
<dbReference type="EMBL" id="AWGJ01000013">
    <property type="protein sequence ID" value="ODN73551.1"/>
    <property type="molecule type" value="Genomic_DNA"/>
</dbReference>
<dbReference type="Proteomes" id="UP000094065">
    <property type="component" value="Unassembled WGS sequence"/>
</dbReference>
<sequence length="336" mass="36007">MSSTDIPKTQKAIQVDKVGGPEVNILRDIPVPTPKADEVLIKVQWTGVNYVDIYQRSGVYDREKPYTAGFDVVGTLLTSPSGSPGFNIPVGSTVFSPSGSAWAEYIAVPASRVALLPKGIDKRDGVSLNVVGLTALALVREPYAVKKGDWVLVRAAAGGVGLILTQIVKYLGGHVIGTVSTPEKAEVVKEYGADLVLLSTDPAEENVKKILEASGGGVHVSYDGVGASTWDENFEVVRRKGTIVSYGNASGTPPDLVVNRLMPKVLKLVRPALFPMIATPEEFKQYADELVDITKKAPLKFEVHKEYPFTAEGIIQAEKDIVGRGTTGKLLIHVSD</sequence>
<dbReference type="AlphaFoldDB" id="A0A1E3HDN5"/>
<dbReference type="InterPro" id="IPR002364">
    <property type="entry name" value="Quin_OxRdtase/zeta-crystal_CS"/>
</dbReference>
<gene>
    <name evidence="4" type="ORF">L202_08050</name>
</gene>
<dbReference type="InterPro" id="IPR036291">
    <property type="entry name" value="NAD(P)-bd_dom_sf"/>
</dbReference>
<dbReference type="InterPro" id="IPR020843">
    <property type="entry name" value="ER"/>
</dbReference>
<dbReference type="InterPro" id="IPR047618">
    <property type="entry name" value="QOR-like"/>
</dbReference>
<reference evidence="4 5" key="1">
    <citation type="submission" date="2016-06" db="EMBL/GenBank/DDBJ databases">
        <title>Evolution of pathogenesis and genome organization in the Tremellales.</title>
        <authorList>
            <person name="Cuomo C."/>
            <person name="Litvintseva A."/>
            <person name="Heitman J."/>
            <person name="Chen Y."/>
            <person name="Sun S."/>
            <person name="Springer D."/>
            <person name="Dromer F."/>
            <person name="Young S."/>
            <person name="Zeng Q."/>
            <person name="Chapman S."/>
            <person name="Gujja S."/>
            <person name="Saif S."/>
            <person name="Birren B."/>
        </authorList>
    </citation>
    <scope>NUCLEOTIDE SEQUENCE [LARGE SCALE GENOMIC DNA]</scope>
    <source>
        <strain evidence="4 5">CBS 6039</strain>
    </source>
</reference>
<name>A0A1E3HDN5_9TREE</name>
<dbReference type="CDD" id="cd05286">
    <property type="entry name" value="QOR2"/>
    <property type="match status" value="1"/>
</dbReference>
<dbReference type="OrthoDB" id="48317at2759"/>
<dbReference type="RefSeq" id="XP_018989463.1">
    <property type="nucleotide sequence ID" value="XM_019142892.1"/>
</dbReference>
<dbReference type="Gene3D" id="3.90.180.10">
    <property type="entry name" value="Medium-chain alcohol dehydrogenases, catalytic domain"/>
    <property type="match status" value="1"/>
</dbReference>
<dbReference type="GO" id="GO:0070402">
    <property type="term" value="F:NADPH binding"/>
    <property type="evidence" value="ECO:0007669"/>
    <property type="project" value="TreeGrafter"/>
</dbReference>
<dbReference type="GO" id="GO:0003960">
    <property type="term" value="F:quinone reductase (NADPH) activity"/>
    <property type="evidence" value="ECO:0007669"/>
    <property type="project" value="InterPro"/>
</dbReference>
<dbReference type="InterPro" id="IPR013149">
    <property type="entry name" value="ADH-like_C"/>
</dbReference>
<organism evidence="4 5">
    <name type="scientific">Cryptococcus amylolentus CBS 6039</name>
    <dbReference type="NCBI Taxonomy" id="1295533"/>
    <lineage>
        <taxon>Eukaryota</taxon>
        <taxon>Fungi</taxon>
        <taxon>Dikarya</taxon>
        <taxon>Basidiomycota</taxon>
        <taxon>Agaricomycotina</taxon>
        <taxon>Tremellomycetes</taxon>
        <taxon>Tremellales</taxon>
        <taxon>Cryptococcaceae</taxon>
        <taxon>Cryptococcus</taxon>
    </lineage>
</organism>
<keyword evidence="2" id="KW-0560">Oxidoreductase</keyword>
<dbReference type="SUPFAM" id="SSF50129">
    <property type="entry name" value="GroES-like"/>
    <property type="match status" value="1"/>
</dbReference>
<feature type="domain" description="Enoyl reductase (ER)" evidence="3">
    <location>
        <begin position="19"/>
        <end position="332"/>
    </location>
</feature>
<dbReference type="Pfam" id="PF00107">
    <property type="entry name" value="ADH_zinc_N"/>
    <property type="match status" value="1"/>
</dbReference>
<protein>
    <recommendedName>
        <fullName evidence="3">Enoyl reductase (ER) domain-containing protein</fullName>
    </recommendedName>
</protein>
<dbReference type="SUPFAM" id="SSF51735">
    <property type="entry name" value="NAD(P)-binding Rossmann-fold domains"/>
    <property type="match status" value="1"/>
</dbReference>
<dbReference type="GO" id="GO:0005829">
    <property type="term" value="C:cytosol"/>
    <property type="evidence" value="ECO:0007669"/>
    <property type="project" value="TreeGrafter"/>
</dbReference>
<evidence type="ECO:0000313" key="4">
    <source>
        <dbReference type="EMBL" id="ODN73551.1"/>
    </source>
</evidence>
<dbReference type="InterPro" id="IPR013154">
    <property type="entry name" value="ADH-like_N"/>
</dbReference>
<evidence type="ECO:0000313" key="5">
    <source>
        <dbReference type="Proteomes" id="UP000094065"/>
    </source>
</evidence>
<keyword evidence="5" id="KW-1185">Reference proteome</keyword>
<dbReference type="PANTHER" id="PTHR48106:SF13">
    <property type="entry name" value="QUINONE OXIDOREDUCTASE-RELATED"/>
    <property type="match status" value="1"/>
</dbReference>